<protein>
    <submittedName>
        <fullName evidence="1">Uncharacterized protein</fullName>
    </submittedName>
</protein>
<name>A0A0K9F658_9BACI</name>
<accession>A0A0K9F658</accession>
<dbReference type="Proteomes" id="UP000037326">
    <property type="component" value="Unassembled WGS sequence"/>
</dbReference>
<evidence type="ECO:0000313" key="2">
    <source>
        <dbReference type="Proteomes" id="UP000037326"/>
    </source>
</evidence>
<dbReference type="AlphaFoldDB" id="A0A0K9F658"/>
<gene>
    <name evidence="1" type="ORF">ACZ11_21510</name>
</gene>
<sequence length="96" mass="10636">MINGEFHQTITSISKCLGSESKASVTNVLCSESKVSATNVLVAKAERQLRRFPTSIGSEMNANLITFQWVSKHSLKKRNSVVAAGWNYAEVKLIFF</sequence>
<dbReference type="PATRIC" id="fig|582475.4.peg.3405"/>
<organism evidence="1 2">
    <name type="scientific">Lysinibacillus xylanilyticus</name>
    <dbReference type="NCBI Taxonomy" id="582475"/>
    <lineage>
        <taxon>Bacteria</taxon>
        <taxon>Bacillati</taxon>
        <taxon>Bacillota</taxon>
        <taxon>Bacilli</taxon>
        <taxon>Bacillales</taxon>
        <taxon>Bacillaceae</taxon>
        <taxon>Lysinibacillus</taxon>
    </lineage>
</organism>
<reference evidence="2" key="1">
    <citation type="submission" date="2015-07" db="EMBL/GenBank/DDBJ databases">
        <authorList>
            <consortium name="Consortium for Microbial Forensics and Genomics (microFORGE)"/>
            <person name="Knight B.M."/>
            <person name="Roberts D.P."/>
            <person name="Lin D."/>
            <person name="Hari K."/>
            <person name="Fletcher J."/>
            <person name="Melcher U."/>
            <person name="Blagden T."/>
            <person name="Winegar R.A."/>
        </authorList>
    </citation>
    <scope>NUCLEOTIDE SEQUENCE [LARGE SCALE GENOMIC DNA]</scope>
    <source>
        <strain evidence="2">DSM 23493</strain>
    </source>
</reference>
<dbReference type="EMBL" id="LFXJ01000010">
    <property type="protein sequence ID" value="KMY29668.1"/>
    <property type="molecule type" value="Genomic_DNA"/>
</dbReference>
<evidence type="ECO:0000313" key="1">
    <source>
        <dbReference type="EMBL" id="KMY29668.1"/>
    </source>
</evidence>
<proteinExistence type="predicted"/>
<comment type="caution">
    <text evidence="1">The sequence shown here is derived from an EMBL/GenBank/DDBJ whole genome shotgun (WGS) entry which is preliminary data.</text>
</comment>